<dbReference type="Proteomes" id="UP001281761">
    <property type="component" value="Unassembled WGS sequence"/>
</dbReference>
<proteinExistence type="predicted"/>
<evidence type="ECO:0000313" key="3">
    <source>
        <dbReference type="EMBL" id="KAK2960724.1"/>
    </source>
</evidence>
<evidence type="ECO:0000256" key="1">
    <source>
        <dbReference type="SAM" id="Coils"/>
    </source>
</evidence>
<gene>
    <name evidence="3" type="ORF">BLNAU_4379</name>
</gene>
<reference evidence="3 4" key="1">
    <citation type="journal article" date="2022" name="bioRxiv">
        <title>Genomics of Preaxostyla Flagellates Illuminates Evolutionary Transitions and the Path Towards Mitochondrial Loss.</title>
        <authorList>
            <person name="Novak L.V.F."/>
            <person name="Treitli S.C."/>
            <person name="Pyrih J."/>
            <person name="Halakuc P."/>
            <person name="Pipaliya S.V."/>
            <person name="Vacek V."/>
            <person name="Brzon O."/>
            <person name="Soukal P."/>
            <person name="Eme L."/>
            <person name="Dacks J.B."/>
            <person name="Karnkowska A."/>
            <person name="Elias M."/>
            <person name="Hampl V."/>
        </authorList>
    </citation>
    <scope>NUCLEOTIDE SEQUENCE [LARGE SCALE GENOMIC DNA]</scope>
    <source>
        <strain evidence="3">NAU3</strain>
        <tissue evidence="3">Gut</tissue>
    </source>
</reference>
<accession>A0ABQ9YAT0</accession>
<keyword evidence="4" id="KW-1185">Reference proteome</keyword>
<feature type="region of interest" description="Disordered" evidence="2">
    <location>
        <begin position="789"/>
        <end position="815"/>
    </location>
</feature>
<sequence>MMPLSKFTEFPVSRKIPTVMKWYIESILGVESRFNLGLARSPLQVDDIVVDNLFRFHINPLTSLSASENAKQSTYTVSSEIQLVSKYFVSLIASLVTHHLVLVPTINSIDLLRSVVVSAVTSLVDTNHLPSNILADLGAFPTLQFVSSPSSLLSDKDQWISAFLSDLHDWYTRKQLPGFDHDHLSDSLSPVLSEHLSQYRPLLENNEESRWNTFLQALIERAAGERKERDVLFLMDDIFEQARESLLSEAEIHIRDLGGFDNSQSHLTVPHSGESTDSEPTTEIFNSQAGSLATHFPSGQLYERGSVSLYTMESDENGSSGTVIHSLGSNGSRCSRTPTPNLPTLQPQGDASPGQLFSSADLPIVPEFPQEDEMSKLSRQTEEERDIIDSLRQRLQDGFFTGPLFSSAEVNIVPKVRSEAELHQVSRQTEEEEEQIITSLRQISLKALDKHIHSSNLLITQDVHFDTSRLQQFEMDVLNHKQERNIEMPECPESVPENLHNCPLLAWRDPTSLPASLDSLNEAESIQTLSSLITSRDEAKKVLKWKDLMGWFVCAVIGLESRTWQNDELTGFDWDDVVVDQFGTARITQSFSRDIVSLSKLYLVLIDQLTVSHCLDRRIDKHFLDNLIPSVFIHLINHLIRTEALIPICAQSLLDDIISEVANSFHNSLSNDSDLDDTLRSMMKQIYVLVHNLEDEGLVNYADRLTDVECTLHSQEFTNFTKLLKPELIEIRKQIDQYLFAEAKRISLWMELLQKLASGKEVLADSSFLKLSFFRPTLLSLQANFQHPSSSVDGSDEEPTLDPHSSHTTPPSPLEASLDSSLLTLSSSSHFRQYSLQLLTIFHSLLTSPLTIPITSRLTEYALSSYAPVIESPVRDVDPTEKFSSSIFDEADDKILTQSLIHCRAFCERVGAAKCILDIPEFFDGTVSALGSANALIRIAAFALFDHLVKLPLTLEDATLDLSRLERLLLVFLKLSVFHELTITFASVLPICATFTQTLHSIERVQLKNAFRDGLLSFVSHRQNAEPIVMKRWKAVLRGLNEEGLADEQSSFHFYRALNPTAGTLIQKENTTLLTLLAVNLPDFAPLAAIARNLDGPLSSIEQALPFFPPQFRAQDFNNVMVTCATQKLSFPSTMTDFYVSQSDPTVDQLIGGLPNVFAETLLPIFKKSFPDLIGIFVEMLLESVLRKTAVGDDADADGRDFVYDSNGHAYLVLKLDSNGPVYGPDVGHTAQLFQDLLATDISEEIRRLSTIFTELNHTFSTPAHFKAWMQYFNQIQPFFSLLYQLSQHPPTDIYFLHSPLFVTRFHDLRLSFLEESPGPSEGEYVLSSLFPSPFELTSLKDPNSPHHLQKFLIDLCTFQGESSILMAFRDVSPNILVKLKDILHPSPAFPHSHRPFLLPVSEPRQSEDGTIFLRSLGNMMPLSEFTEFLVSKKIPVSLQTVMKWYIESILGVESRFNLGLADSPLQVDDIVVDNLFRFHINPLPSFSASTNGQESTYSVSSEIQLVSKYFVHLIAKLKKNHLIFNPFILTMDFFRTIVERSSGKQKEHNTMFLTDDLYKFARESLFAEARIHARYLGGSNNFSSDLTIPHSSESTDSETEVEFFRLQAGQIYTQSQSGQRSEGAETSIYALLSDVNGSKLTSKWSLAPNTIGSSGTPTTNPASLQLQGLHFPGPQFSSMEMNPISLFPIVLGNDQLVPDFPPEDEISKLSRQMEEEKQILASLRKISSWAPKKRELLSKLSKQANSQHIKSNLIFQRQSEITDSDTATVSVHSQAKSVATNLESRPQNEKQTFSVNALKSNENESKLTAIQSLESNTTGSSRTLTPNHLSPQIPDGLVSGQLISSAELQTILEIPPEDEIPQQFELDALNHKQDLNVEISECPTSFLDNLRRYPLLAWHHPTSSSDSPDSLVEHESMLTLLSLVTSKCEAKEVIEWKDLMEWFVCAVIGLYSKALCGDDLPGFDWDDVVIDQFGTIRINISTSSSDSSPAPSPQSFSDDIASLSQLFLILIRQLFEAHCLPVHLTPYFLDNLVSPVLLRLIDHLISARTLVLICTQSEFDDIISEVINACRNALQNTTDLADTFGWIVKFSYFVVYFMENNELVDHSDQQTDKIRKRFDPALFEEARRISQWKELLQNFASGKEILTDSDLPPRKVPTSERSHFSFDSLPPTLHEERIDSSVWTHSSNPQVRQESLQFLKILHSLITSPLPSSLTKYSQTYTSNPVFSSDQCDHVSPTEIFGLSIFDESDDEILAQSLFRCRSVCELVGAEECILKKILFIDRTVSCLGSSNSLVRMAASFLFDHLVDTPHILPQLPFLWNRLRSAFRDGWPEEQYAILRISMKWIESSLAGHDLLPFPASYFDWDPSPQGFLLNRFDWDGLNSTDLGHIRVFVSSIRLIFSLQHGSIDRPNRRAVTNHLLLSFEWHQHAVDRINFDFDDMKQDGHRLDQPPLDLIFERILRKKPLDFFLHPSRPDFDQLYSVHNTALCGFHAFCRRGVHIDLMEQEAVQNGQQLLNSFWLFNTPLISDTFTPFLYFPPPLVVRFFLPILWSRSNLDSLLPALEVMMSTLLFITAPFGDCRSMKELSQSIQHQNTDDVDHSHELMIASRCVSLEWLNIPTGFESVIVRTNPRLYYDLFEQRIKPHLSLDTSQKLTHHSSPMPSFLPDDTRSVNDWISLVGSLIQKLNLTTPLIVWKDEYLHMMCQSLLSPVPAEVSVVLEFVKRLACLSTLSALIHMVHFGVLDIVIRAVSESSFLEDYENGICVIGILLRSICDFQNEQEVADHDFTPLLSRTGLESTSSQESLRQLLHPLEALKIVGVATNTFWSRNADLIGIFVEMLLESVLRKTADGDDPDTNSSDYVFESKGHACIVLKLDSSGESSVSMAFRSDSPNFLADLNNFLHPPPTLPHPPRPFLVPLSEPQQSEDGTIFLRSLGNVMPLSKFTAFLVSRKIPVSSQTVMKWYIESILGVESRFNLGLARSPLQVDDIVVDNLFRFHINPLPSLPASTNREESNYSVSSEIQHVSQYFVDLVATLVTHRCQPSLLLLMPPIFPPTSSRI</sequence>
<feature type="coiled-coil region" evidence="1">
    <location>
        <begin position="374"/>
        <end position="435"/>
    </location>
</feature>
<feature type="compositionally biased region" description="Polar residues" evidence="2">
    <location>
        <begin position="1815"/>
        <end position="1831"/>
    </location>
</feature>
<keyword evidence="1" id="KW-0175">Coiled coil</keyword>
<name>A0ABQ9YAT0_9EUKA</name>
<protein>
    <submittedName>
        <fullName evidence="3">Uncharacterized protein</fullName>
    </submittedName>
</protein>
<evidence type="ECO:0000313" key="4">
    <source>
        <dbReference type="Proteomes" id="UP001281761"/>
    </source>
</evidence>
<organism evidence="3 4">
    <name type="scientific">Blattamonas nauphoetae</name>
    <dbReference type="NCBI Taxonomy" id="2049346"/>
    <lineage>
        <taxon>Eukaryota</taxon>
        <taxon>Metamonada</taxon>
        <taxon>Preaxostyla</taxon>
        <taxon>Oxymonadida</taxon>
        <taxon>Blattamonas</taxon>
    </lineage>
</organism>
<comment type="caution">
    <text evidence="3">The sequence shown here is derived from an EMBL/GenBank/DDBJ whole genome shotgun (WGS) entry which is preliminary data.</text>
</comment>
<dbReference type="EMBL" id="JARBJD010000021">
    <property type="protein sequence ID" value="KAK2960724.1"/>
    <property type="molecule type" value="Genomic_DNA"/>
</dbReference>
<feature type="region of interest" description="Disordered" evidence="2">
    <location>
        <begin position="1815"/>
        <end position="1837"/>
    </location>
</feature>
<evidence type="ECO:0000256" key="2">
    <source>
        <dbReference type="SAM" id="MobiDB-lite"/>
    </source>
</evidence>